<evidence type="ECO:0000259" key="1">
    <source>
        <dbReference type="Pfam" id="PF00651"/>
    </source>
</evidence>
<name>A0AAD9T0C1_9HELO</name>
<dbReference type="Gene3D" id="3.30.710.10">
    <property type="entry name" value="Potassium Channel Kv1.1, Chain A"/>
    <property type="match status" value="1"/>
</dbReference>
<dbReference type="Pfam" id="PF00651">
    <property type="entry name" value="BTB"/>
    <property type="match status" value="1"/>
</dbReference>
<dbReference type="InterPro" id="IPR000210">
    <property type="entry name" value="BTB/POZ_dom"/>
</dbReference>
<dbReference type="EMBL" id="JAUBYV010000005">
    <property type="protein sequence ID" value="KAK2626995.1"/>
    <property type="molecule type" value="Genomic_DNA"/>
</dbReference>
<gene>
    <name evidence="2" type="ORF">QTJ16_004170</name>
</gene>
<keyword evidence="3" id="KW-1185">Reference proteome</keyword>
<dbReference type="SUPFAM" id="SSF54695">
    <property type="entry name" value="POZ domain"/>
    <property type="match status" value="1"/>
</dbReference>
<organism evidence="2 3">
    <name type="scientific">Diplocarpon rosae</name>
    <dbReference type="NCBI Taxonomy" id="946125"/>
    <lineage>
        <taxon>Eukaryota</taxon>
        <taxon>Fungi</taxon>
        <taxon>Dikarya</taxon>
        <taxon>Ascomycota</taxon>
        <taxon>Pezizomycotina</taxon>
        <taxon>Leotiomycetes</taxon>
        <taxon>Helotiales</taxon>
        <taxon>Drepanopezizaceae</taxon>
        <taxon>Diplocarpon</taxon>
    </lineage>
</organism>
<dbReference type="InterPro" id="IPR011333">
    <property type="entry name" value="SKP1/BTB/POZ_sf"/>
</dbReference>
<evidence type="ECO:0000313" key="2">
    <source>
        <dbReference type="EMBL" id="KAK2626995.1"/>
    </source>
</evidence>
<dbReference type="Proteomes" id="UP001285354">
    <property type="component" value="Unassembled WGS sequence"/>
</dbReference>
<sequence>MVPLAGTDGKKVAPFLSPQKASDIRQSSIGADTNPKTFIVHKELACYHLLFFAKAFNGQFMEVQNNHMKLNDADVTTFGLLVIWVYHEKIEGLLEKDLARRHHNCP</sequence>
<evidence type="ECO:0000313" key="3">
    <source>
        <dbReference type="Proteomes" id="UP001285354"/>
    </source>
</evidence>
<reference evidence="2" key="1">
    <citation type="submission" date="2023-06" db="EMBL/GenBank/DDBJ databases">
        <title>Draft genome of Marssonina rosae.</title>
        <authorList>
            <person name="Cheng Q."/>
        </authorList>
    </citation>
    <scope>NUCLEOTIDE SEQUENCE</scope>
    <source>
        <strain evidence="2">R4</strain>
    </source>
</reference>
<comment type="caution">
    <text evidence="2">The sequence shown here is derived from an EMBL/GenBank/DDBJ whole genome shotgun (WGS) entry which is preliminary data.</text>
</comment>
<feature type="domain" description="BTB" evidence="1">
    <location>
        <begin position="36"/>
        <end position="91"/>
    </location>
</feature>
<dbReference type="AlphaFoldDB" id="A0AAD9T0C1"/>
<accession>A0AAD9T0C1</accession>
<proteinExistence type="predicted"/>
<protein>
    <recommendedName>
        <fullName evidence="1">BTB domain-containing protein</fullName>
    </recommendedName>
</protein>